<dbReference type="UniPathway" id="UPA00241"/>
<dbReference type="PANTHER" id="PTHR40732">
    <property type="entry name" value="UPF0218 PROTEIN TK1697"/>
    <property type="match status" value="1"/>
</dbReference>
<keyword evidence="8" id="KW-1185">Reference proteome</keyword>
<dbReference type="Pfam" id="PF04019">
    <property type="entry name" value="DUF359"/>
    <property type="match status" value="1"/>
</dbReference>
<comment type="similarity">
    <text evidence="6">Belongs to the GTP-dependent DPCK family.</text>
</comment>
<dbReference type="GO" id="GO:0015937">
    <property type="term" value="P:coenzyme A biosynthetic process"/>
    <property type="evidence" value="ECO:0007669"/>
    <property type="project" value="UniProtKB-UniRule"/>
</dbReference>
<evidence type="ECO:0000313" key="7">
    <source>
        <dbReference type="EMBL" id="SHO46262.1"/>
    </source>
</evidence>
<dbReference type="EC" id="2.7.1.237" evidence="6"/>
<dbReference type="GO" id="GO:0005525">
    <property type="term" value="F:GTP binding"/>
    <property type="evidence" value="ECO:0007669"/>
    <property type="project" value="UniProtKB-UniRule"/>
</dbReference>
<feature type="binding site" evidence="6">
    <location>
        <position position="63"/>
    </location>
    <ligand>
        <name>GTP</name>
        <dbReference type="ChEBI" id="CHEBI:37565"/>
    </ligand>
</feature>
<dbReference type="InterPro" id="IPR007164">
    <property type="entry name" value="GTP-dep_dephospho-CoA_kin"/>
</dbReference>
<dbReference type="Proteomes" id="UP000232412">
    <property type="component" value="Unassembled WGS sequence"/>
</dbReference>
<comment type="caution">
    <text evidence="6">Lacks conserved residue(s) required for the propagation of feature annotation.</text>
</comment>
<protein>
    <recommendedName>
        <fullName evidence="6">GTP-dependent dephospho-CoA kinase</fullName>
        <ecNumber evidence="6">2.7.1.237</ecNumber>
    </recommendedName>
    <alternativeName>
        <fullName evidence="6">Dephospho-coenzyme A kinase</fullName>
        <shortName evidence="6">DPCK</shortName>
    </alternativeName>
</protein>
<evidence type="ECO:0000256" key="5">
    <source>
        <dbReference type="ARBA" id="ARBA00023134"/>
    </source>
</evidence>
<dbReference type="OrthoDB" id="15447at2157"/>
<dbReference type="PANTHER" id="PTHR40732:SF1">
    <property type="entry name" value="GTP-DEPENDENT DEPHOSPHO-COA KINASE"/>
    <property type="match status" value="1"/>
</dbReference>
<sequence length="166" mass="18174">MHLPENLRSELKKPLGVLIPDFQVTKAAVKSYISKDAFVITVGDATTDKLVSYGINPSLQIVDSLEKRNKRDLPFGYVKTILHCKNPAAQITSESIDGIKKALGMAPPVRLVIDGEEDLLVLPAVIYSPEGSVVLYGQPNEGLVIVQVTEEIKNKARKIMDMMSGE</sequence>
<evidence type="ECO:0000256" key="1">
    <source>
        <dbReference type="ARBA" id="ARBA00022679"/>
    </source>
</evidence>
<dbReference type="EMBL" id="FRFC01000004">
    <property type="protein sequence ID" value="SHO46262.1"/>
    <property type="molecule type" value="Genomic_DNA"/>
</dbReference>
<keyword evidence="4 6" id="KW-0173">Coenzyme A biosynthesis</keyword>
<accession>A0A2H1EHP9</accession>
<feature type="binding site" evidence="6">
    <location>
        <position position="44"/>
    </location>
    <ligand>
        <name>GTP</name>
        <dbReference type="ChEBI" id="CHEBI:37565"/>
    </ligand>
</feature>
<comment type="pathway">
    <text evidence="6">Cofactor biosynthesis; coenzyme A biosynthesis.</text>
</comment>
<keyword evidence="3 6" id="KW-0418">Kinase</keyword>
<comment type="catalytic activity">
    <reaction evidence="6">
        <text>3'-dephospho-CoA + GTP = GDP + CoA + H(+)</text>
        <dbReference type="Rhea" id="RHEA:61156"/>
        <dbReference type="ChEBI" id="CHEBI:15378"/>
        <dbReference type="ChEBI" id="CHEBI:37565"/>
        <dbReference type="ChEBI" id="CHEBI:57287"/>
        <dbReference type="ChEBI" id="CHEBI:57328"/>
        <dbReference type="ChEBI" id="CHEBI:58189"/>
        <dbReference type="EC" id="2.7.1.237"/>
    </reaction>
</comment>
<reference evidence="8" key="1">
    <citation type="submission" date="2016-12" db="EMBL/GenBank/DDBJ databases">
        <authorList>
            <person name="Herbold C."/>
        </authorList>
    </citation>
    <scope>NUCLEOTIDE SEQUENCE [LARGE SCALE GENOMIC DNA]</scope>
</reference>
<dbReference type="HAMAP" id="MF_00590">
    <property type="entry name" value="Dephospho_CoA_kinase_GTP_dep"/>
    <property type="match status" value="1"/>
</dbReference>
<dbReference type="RefSeq" id="WP_101010171.1">
    <property type="nucleotide sequence ID" value="NZ_FRFC01000004.1"/>
</dbReference>
<evidence type="ECO:0000256" key="4">
    <source>
        <dbReference type="ARBA" id="ARBA00022993"/>
    </source>
</evidence>
<dbReference type="GO" id="GO:0016301">
    <property type="term" value="F:kinase activity"/>
    <property type="evidence" value="ECO:0007669"/>
    <property type="project" value="UniProtKB-UniRule"/>
</dbReference>
<dbReference type="PIRSF" id="PIRSF006533">
    <property type="entry name" value="UCP006533"/>
    <property type="match status" value="1"/>
</dbReference>
<dbReference type="AlphaFoldDB" id="A0A2H1EHP9"/>
<name>A0A2H1EHP9_9ARCH</name>
<evidence type="ECO:0000256" key="2">
    <source>
        <dbReference type="ARBA" id="ARBA00022741"/>
    </source>
</evidence>
<proteinExistence type="inferred from homology"/>
<keyword evidence="2 6" id="KW-0547">Nucleotide-binding</keyword>
<comment type="function">
    <text evidence="6">Catalyzes the GTP-dependent phosphorylation of the 3'-hydroxyl group of dephosphocoenzyme A to form coenzyme A (CoA).</text>
</comment>
<organism evidence="7 8">
    <name type="scientific">Nitrosotalea sinensis</name>
    <dbReference type="NCBI Taxonomy" id="1499975"/>
    <lineage>
        <taxon>Archaea</taxon>
        <taxon>Nitrososphaerota</taxon>
        <taxon>Nitrososphaeria</taxon>
        <taxon>Nitrosotaleales</taxon>
        <taxon>Nitrosotaleaceae</taxon>
        <taxon>Nitrosotalea</taxon>
    </lineage>
</organism>
<evidence type="ECO:0000313" key="8">
    <source>
        <dbReference type="Proteomes" id="UP000232412"/>
    </source>
</evidence>
<keyword evidence="5 6" id="KW-0342">GTP-binding</keyword>
<feature type="binding site" evidence="6">
    <location>
        <position position="117"/>
    </location>
    <ligand>
        <name>GTP</name>
        <dbReference type="ChEBI" id="CHEBI:37565"/>
    </ligand>
</feature>
<gene>
    <name evidence="7" type="ORF">NSIN_30037</name>
</gene>
<evidence type="ECO:0000256" key="3">
    <source>
        <dbReference type="ARBA" id="ARBA00022777"/>
    </source>
</evidence>
<keyword evidence="1 6" id="KW-0808">Transferase</keyword>
<evidence type="ECO:0000256" key="6">
    <source>
        <dbReference type="HAMAP-Rule" id="MF_00590"/>
    </source>
</evidence>